<dbReference type="InterPro" id="IPR008427">
    <property type="entry name" value="Extracellular_membr_CFEM_dom"/>
</dbReference>
<evidence type="ECO:0000313" key="13">
    <source>
        <dbReference type="EMBL" id="KAF2398420.1"/>
    </source>
</evidence>
<dbReference type="Pfam" id="PF05730">
    <property type="entry name" value="CFEM"/>
    <property type="match status" value="1"/>
</dbReference>
<keyword evidence="5" id="KW-0336">GPI-anchor</keyword>
<keyword evidence="9" id="KW-0408">Iron</keyword>
<evidence type="ECO:0000313" key="14">
    <source>
        <dbReference type="Proteomes" id="UP000799640"/>
    </source>
</evidence>
<dbReference type="Proteomes" id="UP000799640">
    <property type="component" value="Unassembled WGS sequence"/>
</dbReference>
<feature type="binding site" description="axial binding residue" evidence="9">
    <location>
        <position position="50"/>
    </location>
    <ligand>
        <name>heme</name>
        <dbReference type="ChEBI" id="CHEBI:30413"/>
    </ligand>
    <ligandPart>
        <name>Fe</name>
        <dbReference type="ChEBI" id="CHEBI:18248"/>
    </ligandPart>
</feature>
<evidence type="ECO:0000256" key="5">
    <source>
        <dbReference type="ARBA" id="ARBA00022622"/>
    </source>
</evidence>
<dbReference type="GO" id="GO:0046872">
    <property type="term" value="F:metal ion binding"/>
    <property type="evidence" value="ECO:0007669"/>
    <property type="project" value="UniProtKB-UniRule"/>
</dbReference>
<evidence type="ECO:0000256" key="3">
    <source>
        <dbReference type="ARBA" id="ARBA00010031"/>
    </source>
</evidence>
<evidence type="ECO:0000256" key="10">
    <source>
        <dbReference type="SAM" id="MobiDB-lite"/>
    </source>
</evidence>
<sequence>MRLNTLLPLPLLLALTAAQDSNILTTAGFPECSIPCLQSAVSSSPCAPTDLVCQCTTGYDHIQNSAADCLLSNSKCTPDDQDKILQASIALCTGVRGAAGSAAAKPTAHVGMEGHEGMDMMDMSTSGSATATGHGTKDVGAESTSATATGHGTKDVGAESTSATAKPTGHAGHEGMDMGSSSATKADVATAVVTSSKGSASASASASASGTAAAAKAEGRKMRPHEAAKSGGCNDANPYISAFIGVITEDLKRKRRTRRTRRYPDVFSSSHSSFIWTLLEQSDAITHERWPYSAYHSHDTPQLPTTESGTAA</sequence>
<dbReference type="EMBL" id="ML996700">
    <property type="protein sequence ID" value="KAF2398420.1"/>
    <property type="molecule type" value="Genomic_DNA"/>
</dbReference>
<evidence type="ECO:0000256" key="7">
    <source>
        <dbReference type="ARBA" id="ARBA00023157"/>
    </source>
</evidence>
<accession>A0A6G1HQX4</accession>
<keyword evidence="9" id="KW-0479">Metal-binding</keyword>
<evidence type="ECO:0000256" key="2">
    <source>
        <dbReference type="ARBA" id="ARBA00004613"/>
    </source>
</evidence>
<evidence type="ECO:0000256" key="4">
    <source>
        <dbReference type="ARBA" id="ARBA00022525"/>
    </source>
</evidence>
<dbReference type="GO" id="GO:0005576">
    <property type="term" value="C:extracellular region"/>
    <property type="evidence" value="ECO:0007669"/>
    <property type="project" value="UniProtKB-SubCell"/>
</dbReference>
<dbReference type="GO" id="GO:0098552">
    <property type="term" value="C:side of membrane"/>
    <property type="evidence" value="ECO:0007669"/>
    <property type="project" value="UniProtKB-KW"/>
</dbReference>
<feature type="compositionally biased region" description="Basic and acidic residues" evidence="10">
    <location>
        <begin position="217"/>
        <end position="228"/>
    </location>
</feature>
<evidence type="ECO:0000256" key="1">
    <source>
        <dbReference type="ARBA" id="ARBA00004589"/>
    </source>
</evidence>
<comment type="subcellular location">
    <subcellularLocation>
        <location evidence="1">Membrane</location>
        <topology evidence="1">Lipid-anchor</topology>
        <topology evidence="1">GPI-anchor</topology>
    </subcellularLocation>
    <subcellularLocation>
        <location evidence="2">Secreted</location>
    </subcellularLocation>
</comment>
<feature type="domain" description="CFEM" evidence="12">
    <location>
        <begin position="1"/>
        <end position="119"/>
    </location>
</feature>
<reference evidence="13" key="1">
    <citation type="journal article" date="2020" name="Stud. Mycol.">
        <title>101 Dothideomycetes genomes: a test case for predicting lifestyles and emergence of pathogens.</title>
        <authorList>
            <person name="Haridas S."/>
            <person name="Albert R."/>
            <person name="Binder M."/>
            <person name="Bloem J."/>
            <person name="Labutti K."/>
            <person name="Salamov A."/>
            <person name="Andreopoulos B."/>
            <person name="Baker S."/>
            <person name="Barry K."/>
            <person name="Bills G."/>
            <person name="Bluhm B."/>
            <person name="Cannon C."/>
            <person name="Castanera R."/>
            <person name="Culley D."/>
            <person name="Daum C."/>
            <person name="Ezra D."/>
            <person name="Gonzalez J."/>
            <person name="Henrissat B."/>
            <person name="Kuo A."/>
            <person name="Liang C."/>
            <person name="Lipzen A."/>
            <person name="Lutzoni F."/>
            <person name="Magnuson J."/>
            <person name="Mondo S."/>
            <person name="Nolan M."/>
            <person name="Ohm R."/>
            <person name="Pangilinan J."/>
            <person name="Park H.-J."/>
            <person name="Ramirez L."/>
            <person name="Alfaro M."/>
            <person name="Sun H."/>
            <person name="Tritt A."/>
            <person name="Yoshinaga Y."/>
            <person name="Zwiers L.-H."/>
            <person name="Turgeon B."/>
            <person name="Goodwin S."/>
            <person name="Spatafora J."/>
            <person name="Crous P."/>
            <person name="Grigoriev I."/>
        </authorList>
    </citation>
    <scope>NUCLEOTIDE SEQUENCE</scope>
    <source>
        <strain evidence="13">CBS 262.69</strain>
    </source>
</reference>
<evidence type="ECO:0000259" key="12">
    <source>
        <dbReference type="PROSITE" id="PS52012"/>
    </source>
</evidence>
<name>A0A6G1HQX4_9PEZI</name>
<evidence type="ECO:0000256" key="9">
    <source>
        <dbReference type="PROSITE-ProRule" id="PRU01356"/>
    </source>
</evidence>
<proteinExistence type="inferred from homology"/>
<gene>
    <name evidence="13" type="ORF">EJ06DRAFT_564798</name>
</gene>
<evidence type="ECO:0000256" key="8">
    <source>
        <dbReference type="ARBA" id="ARBA00023288"/>
    </source>
</evidence>
<keyword evidence="6 11" id="KW-0732">Signal</keyword>
<keyword evidence="5" id="KW-0472">Membrane</keyword>
<feature type="disulfide bond" evidence="9">
    <location>
        <begin position="46"/>
        <end position="53"/>
    </location>
</feature>
<evidence type="ECO:0000256" key="6">
    <source>
        <dbReference type="ARBA" id="ARBA00022729"/>
    </source>
</evidence>
<evidence type="ECO:0000256" key="11">
    <source>
        <dbReference type="SAM" id="SignalP"/>
    </source>
</evidence>
<keyword evidence="8" id="KW-0449">Lipoprotein</keyword>
<organism evidence="13 14">
    <name type="scientific">Trichodelitschia bisporula</name>
    <dbReference type="NCBI Taxonomy" id="703511"/>
    <lineage>
        <taxon>Eukaryota</taxon>
        <taxon>Fungi</taxon>
        <taxon>Dikarya</taxon>
        <taxon>Ascomycota</taxon>
        <taxon>Pezizomycotina</taxon>
        <taxon>Dothideomycetes</taxon>
        <taxon>Dothideomycetes incertae sedis</taxon>
        <taxon>Phaeotrichales</taxon>
        <taxon>Phaeotrichaceae</taxon>
        <taxon>Trichodelitschia</taxon>
    </lineage>
</organism>
<keyword evidence="4" id="KW-0964">Secreted</keyword>
<keyword evidence="14" id="KW-1185">Reference proteome</keyword>
<comment type="similarity">
    <text evidence="3">Belongs to the RBT5 family.</text>
</comment>
<feature type="signal peptide" evidence="11">
    <location>
        <begin position="1"/>
        <end position="18"/>
    </location>
</feature>
<keyword evidence="5" id="KW-0325">Glycoprotein</keyword>
<feature type="compositionally biased region" description="Low complexity" evidence="10">
    <location>
        <begin position="125"/>
        <end position="134"/>
    </location>
</feature>
<keyword evidence="7 9" id="KW-1015">Disulfide bond</keyword>
<feature type="region of interest" description="Disordered" evidence="10">
    <location>
        <begin position="215"/>
        <end position="234"/>
    </location>
</feature>
<protein>
    <recommendedName>
        <fullName evidence="12">CFEM domain-containing protein</fullName>
    </recommendedName>
</protein>
<dbReference type="AlphaFoldDB" id="A0A6G1HQX4"/>
<dbReference type="OrthoDB" id="3559948at2759"/>
<dbReference type="PROSITE" id="PS52012">
    <property type="entry name" value="CFEM"/>
    <property type="match status" value="1"/>
</dbReference>
<feature type="region of interest" description="Disordered" evidence="10">
    <location>
        <begin position="125"/>
        <end position="183"/>
    </location>
</feature>
<feature type="chain" id="PRO_5026160435" description="CFEM domain-containing protein" evidence="11">
    <location>
        <begin position="19"/>
        <end position="312"/>
    </location>
</feature>
<comment type="caution">
    <text evidence="9">Lacks conserved residue(s) required for the propagation of feature annotation.</text>
</comment>
<keyword evidence="9" id="KW-0349">Heme</keyword>